<accession>A0A0J6FI54</accession>
<name>A0A0J6FI54_COCPO</name>
<reference evidence="3" key="3">
    <citation type="journal article" date="2010" name="Genome Res.">
        <title>Population genomic sequencing of Coccidioides fungi reveals recent hybridization and transposon control.</title>
        <authorList>
            <person name="Neafsey D.E."/>
            <person name="Barker B.M."/>
            <person name="Sharpton T.J."/>
            <person name="Stajich J.E."/>
            <person name="Park D.J."/>
            <person name="Whiston E."/>
            <person name="Hung C.-Y."/>
            <person name="McMahan C."/>
            <person name="White J."/>
            <person name="Sykes S."/>
            <person name="Heiman D."/>
            <person name="Young S."/>
            <person name="Zeng Q."/>
            <person name="Abouelleil A."/>
            <person name="Aftuck L."/>
            <person name="Bessette D."/>
            <person name="Brown A."/>
            <person name="FitzGerald M."/>
            <person name="Lui A."/>
            <person name="Macdonald J.P."/>
            <person name="Priest M."/>
            <person name="Orbach M.J."/>
            <person name="Galgiani J.N."/>
            <person name="Kirkland T.N."/>
            <person name="Cole G.T."/>
            <person name="Birren B.W."/>
            <person name="Henn M.R."/>
            <person name="Taylor J.W."/>
            <person name="Rounsley S.D."/>
        </authorList>
    </citation>
    <scope>NUCLEOTIDE SEQUENCE [LARGE SCALE GENOMIC DNA]</scope>
    <source>
        <strain evidence="3">RMSCC 3488</strain>
    </source>
</reference>
<dbReference type="EMBL" id="DS268112">
    <property type="protein sequence ID" value="KMM69998.1"/>
    <property type="molecule type" value="Genomic_DNA"/>
</dbReference>
<feature type="compositionally biased region" description="Basic and acidic residues" evidence="1">
    <location>
        <begin position="88"/>
        <end position="99"/>
    </location>
</feature>
<feature type="compositionally biased region" description="Basic and acidic residues" evidence="1">
    <location>
        <begin position="11"/>
        <end position="40"/>
    </location>
</feature>
<feature type="region of interest" description="Disordered" evidence="1">
    <location>
        <begin position="1"/>
        <end position="99"/>
    </location>
</feature>
<gene>
    <name evidence="2" type="ORF">CPAG_06310</name>
</gene>
<protein>
    <submittedName>
        <fullName evidence="2">Uncharacterized protein</fullName>
    </submittedName>
</protein>
<dbReference type="VEuPathDB" id="FungiDB:CPAG_06310"/>
<proteinExistence type="predicted"/>
<dbReference type="Proteomes" id="UP000054567">
    <property type="component" value="Unassembled WGS sequence"/>
</dbReference>
<feature type="compositionally biased region" description="Polar residues" evidence="1">
    <location>
        <begin position="51"/>
        <end position="62"/>
    </location>
</feature>
<reference evidence="3" key="2">
    <citation type="journal article" date="2009" name="Genome Res.">
        <title>Comparative genomic analyses of the human fungal pathogens Coccidioides and their relatives.</title>
        <authorList>
            <person name="Sharpton T.J."/>
            <person name="Stajich J.E."/>
            <person name="Rounsley S.D."/>
            <person name="Gardner M.J."/>
            <person name="Wortman J.R."/>
            <person name="Jordar V.S."/>
            <person name="Maiti R."/>
            <person name="Kodira C.D."/>
            <person name="Neafsey D.E."/>
            <person name="Zeng Q."/>
            <person name="Hung C.-Y."/>
            <person name="McMahan C."/>
            <person name="Muszewska A."/>
            <person name="Grynberg M."/>
            <person name="Mandel M.A."/>
            <person name="Kellner E.M."/>
            <person name="Barker B.M."/>
            <person name="Galgiani J.N."/>
            <person name="Orbach M.J."/>
            <person name="Kirkland T.N."/>
            <person name="Cole G.T."/>
            <person name="Henn M.R."/>
            <person name="Birren B.W."/>
            <person name="Taylor J.W."/>
        </authorList>
    </citation>
    <scope>NUCLEOTIDE SEQUENCE [LARGE SCALE GENOMIC DNA]</scope>
    <source>
        <strain evidence="3">RMSCC 3488</strain>
    </source>
</reference>
<sequence length="99" mass="10779">MSIPQSPALKEILESRQKLHPPPDEKYDSETSLRTEHDRAPSTGAPRRAPGTNNAGELSSDSHGILDPSRPKGQGEIGVKPPNFGSIDSKRQRARAEEI</sequence>
<evidence type="ECO:0000313" key="3">
    <source>
        <dbReference type="Proteomes" id="UP000054567"/>
    </source>
</evidence>
<dbReference type="AlphaFoldDB" id="A0A0J6FI54"/>
<evidence type="ECO:0000313" key="2">
    <source>
        <dbReference type="EMBL" id="KMM69998.1"/>
    </source>
</evidence>
<evidence type="ECO:0000256" key="1">
    <source>
        <dbReference type="SAM" id="MobiDB-lite"/>
    </source>
</evidence>
<reference evidence="2 3" key="1">
    <citation type="submission" date="2007-06" db="EMBL/GenBank/DDBJ databases">
        <title>The Genome Sequence of Coccidioides posadasii RMSCC_3488.</title>
        <authorList>
            <consortium name="Coccidioides Genome Resources Consortium"/>
            <consortium name="The Broad Institute Genome Sequencing Platform"/>
            <person name="Henn M.R."/>
            <person name="Sykes S."/>
            <person name="Young S."/>
            <person name="Jaffe D."/>
            <person name="Berlin A."/>
            <person name="Alvarez P."/>
            <person name="Butler J."/>
            <person name="Gnerre S."/>
            <person name="Grabherr M."/>
            <person name="Mauceli E."/>
            <person name="Brockman W."/>
            <person name="Kodira C."/>
            <person name="Alvarado L."/>
            <person name="Zeng Q."/>
            <person name="Crawford M."/>
            <person name="Antoine C."/>
            <person name="Devon K."/>
            <person name="Galgiani J."/>
            <person name="Orsborn K."/>
            <person name="Lewis M.L."/>
            <person name="Nusbaum C."/>
            <person name="Galagan J."/>
            <person name="Birren B."/>
        </authorList>
    </citation>
    <scope>NUCLEOTIDE SEQUENCE [LARGE SCALE GENOMIC DNA]</scope>
    <source>
        <strain evidence="2 3">RMSCC 3488</strain>
    </source>
</reference>
<organism evidence="2 3">
    <name type="scientific">Coccidioides posadasii RMSCC 3488</name>
    <dbReference type="NCBI Taxonomy" id="454284"/>
    <lineage>
        <taxon>Eukaryota</taxon>
        <taxon>Fungi</taxon>
        <taxon>Dikarya</taxon>
        <taxon>Ascomycota</taxon>
        <taxon>Pezizomycotina</taxon>
        <taxon>Eurotiomycetes</taxon>
        <taxon>Eurotiomycetidae</taxon>
        <taxon>Onygenales</taxon>
        <taxon>Onygenaceae</taxon>
        <taxon>Coccidioides</taxon>
    </lineage>
</organism>